<reference evidence="2 3" key="1">
    <citation type="journal article" date="2020" name="ISME J.">
        <title>Comparative genomics reveals insights into cyanobacterial evolution and habitat adaptation.</title>
        <authorList>
            <person name="Chen M.Y."/>
            <person name="Teng W.K."/>
            <person name="Zhao L."/>
            <person name="Hu C.X."/>
            <person name="Zhou Y.K."/>
            <person name="Han B.P."/>
            <person name="Song L.R."/>
            <person name="Shu W.S."/>
        </authorList>
    </citation>
    <scope>NUCLEOTIDE SEQUENCE [LARGE SCALE GENOMIC DNA]</scope>
    <source>
        <strain evidence="2 3">FACHB-1370</strain>
    </source>
</reference>
<keyword evidence="1" id="KW-0472">Membrane</keyword>
<protein>
    <recommendedName>
        <fullName evidence="4">GRAM domain-containing protein</fullName>
    </recommendedName>
</protein>
<sequence>MMKGLTLGLTIAAVVIVIVGVSLAIFFTVFFKQMKTSGVERIQERFPTEQIILKETTANFFGLESRGSFQIRGNGVLVLTQDELWFSRFIKREDITIPTNTIQAVRLVDSHLGKRILGRQLIYVQFQGAGGLDSAAWLVADPNRWQSAIASLLETQ</sequence>
<evidence type="ECO:0000256" key="1">
    <source>
        <dbReference type="SAM" id="Phobius"/>
    </source>
</evidence>
<keyword evidence="1" id="KW-1133">Transmembrane helix</keyword>
<evidence type="ECO:0008006" key="4">
    <source>
        <dbReference type="Google" id="ProtNLM"/>
    </source>
</evidence>
<evidence type="ECO:0000313" key="3">
    <source>
        <dbReference type="Proteomes" id="UP000641954"/>
    </source>
</evidence>
<dbReference type="Proteomes" id="UP000641954">
    <property type="component" value="Unassembled WGS sequence"/>
</dbReference>
<dbReference type="EMBL" id="JACJSK010000014">
    <property type="protein sequence ID" value="MBD2544623.1"/>
    <property type="molecule type" value="Genomic_DNA"/>
</dbReference>
<feature type="transmembrane region" description="Helical" evidence="1">
    <location>
        <begin position="6"/>
        <end position="31"/>
    </location>
</feature>
<keyword evidence="1" id="KW-0812">Transmembrane</keyword>
<evidence type="ECO:0000313" key="2">
    <source>
        <dbReference type="EMBL" id="MBD2544623.1"/>
    </source>
</evidence>
<accession>A0ABR8ECY1</accession>
<dbReference type="RefSeq" id="WP_190878507.1">
    <property type="nucleotide sequence ID" value="NZ_JACJSK010000014.1"/>
</dbReference>
<organism evidence="2 3">
    <name type="scientific">Planktothricoides raciborskii FACHB-1370</name>
    <dbReference type="NCBI Taxonomy" id="2949576"/>
    <lineage>
        <taxon>Bacteria</taxon>
        <taxon>Bacillati</taxon>
        <taxon>Cyanobacteriota</taxon>
        <taxon>Cyanophyceae</taxon>
        <taxon>Oscillatoriophycideae</taxon>
        <taxon>Oscillatoriales</taxon>
        <taxon>Oscillatoriaceae</taxon>
        <taxon>Planktothricoides</taxon>
    </lineage>
</organism>
<keyword evidence="3" id="KW-1185">Reference proteome</keyword>
<proteinExistence type="predicted"/>
<name>A0ABR8ECY1_9CYAN</name>
<comment type="caution">
    <text evidence="2">The sequence shown here is derived from an EMBL/GenBank/DDBJ whole genome shotgun (WGS) entry which is preliminary data.</text>
</comment>
<gene>
    <name evidence="2" type="ORF">H6G72_12395</name>
</gene>